<reference evidence="9" key="1">
    <citation type="journal article" date="2019" name="Nat. Commun.">
        <title>Expansion of phycobilisome linker gene families in mesophilic red algae.</title>
        <authorList>
            <person name="Lee J."/>
            <person name="Kim D."/>
            <person name="Bhattacharya D."/>
            <person name="Yoon H.S."/>
        </authorList>
    </citation>
    <scope>NUCLEOTIDE SEQUENCE [LARGE SCALE GENOMIC DNA]</scope>
    <source>
        <strain evidence="9">CCMP 1328</strain>
    </source>
</reference>
<dbReference type="InterPro" id="IPR007244">
    <property type="entry name" value="Naa35_N"/>
</dbReference>
<evidence type="ECO:0000256" key="3">
    <source>
        <dbReference type="ARBA" id="ARBA00022490"/>
    </source>
</evidence>
<keyword evidence="9" id="KW-1185">Reference proteome</keyword>
<evidence type="ECO:0000256" key="4">
    <source>
        <dbReference type="SAM" id="MobiDB-lite"/>
    </source>
</evidence>
<dbReference type="InterPro" id="IPR057983">
    <property type="entry name" value="NAA35-like_N"/>
</dbReference>
<evidence type="ECO:0000259" key="7">
    <source>
        <dbReference type="Pfam" id="PF25789"/>
    </source>
</evidence>
<accession>A0A5J4Z445</accession>
<feature type="compositionally biased region" description="Polar residues" evidence="4">
    <location>
        <begin position="56"/>
        <end position="74"/>
    </location>
</feature>
<evidence type="ECO:0000313" key="8">
    <source>
        <dbReference type="EMBL" id="KAA8497922.1"/>
    </source>
</evidence>
<dbReference type="EMBL" id="VRMN01000001">
    <property type="protein sequence ID" value="KAA8497922.1"/>
    <property type="molecule type" value="Genomic_DNA"/>
</dbReference>
<comment type="similarity">
    <text evidence="2">Belongs to the MAK10 family.</text>
</comment>
<sequence>MDCPGAGDDDEMALDAAAIPGKMVQKLRLDVPDHLGRYARPPVEPSCSTAFDDAAPQQQSTSGGPAGPLNQQVDPQAPLFCSSPLWRPVTELVDAAVAALESREIICAPTFSFQDAMNAIVLNNPAMDSGFADLPRRDVAVELEKHVARLERGEYADVMMGILRALMTWLESHTLPQTLFSCLFLYNYETLRQEHPTLYLYCRLVCSNAGLFRELIDHQRVANEEDFDPWTFGFESQMAVEPHETLERLHKDATLFGADSIISAFVDVQFTIHNALHILRSGPVDDFYEDPIETRIVTSMQACVAAIDHLTSLNLKRSMRMEDLARVPGFDFTINVALLVAAPPRTWGLVDEMQALSALRKVFVEMFAVVRLREDFESLMRMRSHTTSDPCHAQPVSGPSQTTSRELIPHFLPGDCYCLLSLLSRTHTLHIVSRSLLRLLLSSSRPFGMEQLNLTNIMWRSVDPSSQHSHHTSNLVVRLSQLVPNFVTLFCRNRGRQRRMMLNFIESLDGVANPLRNLIMSASFRGLGQKHAELLLRAKAFADLSVLSGIEYFLLLGFECNLYSVDEYLAVYFYLMQVKSASLGGVLPAPPDRETMIVQAGDGNEESTLDSLSTPPNRILNQATYYICSGIFMVLIVIEAAGYIPRRRSHVYADIQMWHEMRFAPVVDRKGSPVPFVNSQELEQIKSQYLNELTGSKSNKSLQEPTGTLVNGIYRGIRAFEKAQAILDELLGTALCEPGLLLHDELKRLLTWCACAIHESHVLIEKCGGANPLLSVQVLLAPELHPHFVSFRATCPKP</sequence>
<feature type="domain" description="NAA35-like N-terminal" evidence="6">
    <location>
        <begin position="104"/>
        <end position="233"/>
    </location>
</feature>
<evidence type="ECO:0000256" key="5">
    <source>
        <dbReference type="SAM" id="Phobius"/>
    </source>
</evidence>
<comment type="subcellular location">
    <subcellularLocation>
        <location evidence="1">Cytoplasm</location>
    </subcellularLocation>
</comment>
<organism evidence="8 9">
    <name type="scientific">Porphyridium purpureum</name>
    <name type="common">Red alga</name>
    <name type="synonym">Porphyridium cruentum</name>
    <dbReference type="NCBI Taxonomy" id="35688"/>
    <lineage>
        <taxon>Eukaryota</taxon>
        <taxon>Rhodophyta</taxon>
        <taxon>Bangiophyceae</taxon>
        <taxon>Porphyridiales</taxon>
        <taxon>Porphyridiaceae</taxon>
        <taxon>Porphyridium</taxon>
    </lineage>
</organism>
<keyword evidence="5" id="KW-0812">Transmembrane</keyword>
<dbReference type="Pfam" id="PF04112">
    <property type="entry name" value="Mak10"/>
    <property type="match status" value="1"/>
</dbReference>
<keyword evidence="3" id="KW-0963">Cytoplasm</keyword>
<dbReference type="PANTHER" id="PTHR21373:SF0">
    <property type="entry name" value="N-ALPHA-ACETYLTRANSFERASE 35, NATC AUXILIARY SUBUNIT"/>
    <property type="match status" value="1"/>
</dbReference>
<name>A0A5J4Z445_PORPP</name>
<dbReference type="GO" id="GO:0031417">
    <property type="term" value="C:NatC complex"/>
    <property type="evidence" value="ECO:0007669"/>
    <property type="project" value="InterPro"/>
</dbReference>
<evidence type="ECO:0000313" key="9">
    <source>
        <dbReference type="Proteomes" id="UP000324585"/>
    </source>
</evidence>
<dbReference type="OMA" id="CAIHESH"/>
<dbReference type="Proteomes" id="UP000324585">
    <property type="component" value="Unassembled WGS sequence"/>
</dbReference>
<feature type="domain" description="NAA35-like TPR repeats" evidence="7">
    <location>
        <begin position="430"/>
        <end position="665"/>
    </location>
</feature>
<dbReference type="InterPro" id="IPR057982">
    <property type="entry name" value="TPR_NAA35"/>
</dbReference>
<dbReference type="GO" id="GO:0016740">
    <property type="term" value="F:transferase activity"/>
    <property type="evidence" value="ECO:0007669"/>
    <property type="project" value="UniProtKB-KW"/>
</dbReference>
<comment type="caution">
    <text evidence="8">The sequence shown here is derived from an EMBL/GenBank/DDBJ whole genome shotgun (WGS) entry which is preliminary data.</text>
</comment>
<evidence type="ECO:0000256" key="2">
    <source>
        <dbReference type="ARBA" id="ARBA00006289"/>
    </source>
</evidence>
<feature type="region of interest" description="Disordered" evidence="4">
    <location>
        <begin position="35"/>
        <end position="74"/>
    </location>
</feature>
<dbReference type="AlphaFoldDB" id="A0A5J4Z445"/>
<keyword evidence="8" id="KW-0808">Transferase</keyword>
<dbReference type="PANTHER" id="PTHR21373">
    <property type="entry name" value="GLUCOSE REPRESSIBLE PROTEIN MAK10"/>
    <property type="match status" value="1"/>
</dbReference>
<feature type="transmembrane region" description="Helical" evidence="5">
    <location>
        <begin position="623"/>
        <end position="644"/>
    </location>
</feature>
<proteinExistence type="inferred from homology"/>
<dbReference type="OrthoDB" id="269405at2759"/>
<evidence type="ECO:0000256" key="1">
    <source>
        <dbReference type="ARBA" id="ARBA00004496"/>
    </source>
</evidence>
<dbReference type="Pfam" id="PF25789">
    <property type="entry name" value="TPR_NAA35"/>
    <property type="match status" value="1"/>
</dbReference>
<keyword evidence="5" id="KW-0472">Membrane</keyword>
<protein>
    <submittedName>
        <fullName evidence="8">N-alpha-acetyltransferase 35, NatC auxiliary subunit</fullName>
    </submittedName>
</protein>
<gene>
    <name evidence="8" type="ORF">FVE85_5507</name>
</gene>
<keyword evidence="5" id="KW-1133">Transmembrane helix</keyword>
<evidence type="ECO:0000259" key="6">
    <source>
        <dbReference type="Pfam" id="PF04112"/>
    </source>
</evidence>